<feature type="compositionally biased region" description="Polar residues" evidence="5">
    <location>
        <begin position="111"/>
        <end position="122"/>
    </location>
</feature>
<name>A0A0D8XXD0_DICVI</name>
<dbReference type="InterPro" id="IPR013861">
    <property type="entry name" value="TMEM115/Pdh1/Rbl19"/>
</dbReference>
<keyword evidence="4" id="KW-0472">Membrane</keyword>
<sequence length="147" mass="16667">MSQMFFYGDSSEHFVWESFFPRIMQPCCSALGRVCFNSLAKLGVCKTSVRHVDLNSLRSVEIGLRGLDTTTRDAERRRQRALRDLNERLNKTQHLKTIAWEEDIDDEDNATVEQETAQQNVIQEGGDVVPEAAASMVETHETSQSTT</sequence>
<organism evidence="6 7">
    <name type="scientific">Dictyocaulus viviparus</name>
    <name type="common">Bovine lungworm</name>
    <dbReference type="NCBI Taxonomy" id="29172"/>
    <lineage>
        <taxon>Eukaryota</taxon>
        <taxon>Metazoa</taxon>
        <taxon>Ecdysozoa</taxon>
        <taxon>Nematoda</taxon>
        <taxon>Chromadorea</taxon>
        <taxon>Rhabditida</taxon>
        <taxon>Rhabditina</taxon>
        <taxon>Rhabditomorpha</taxon>
        <taxon>Strongyloidea</taxon>
        <taxon>Metastrongylidae</taxon>
        <taxon>Dictyocaulus</taxon>
    </lineage>
</organism>
<evidence type="ECO:0000256" key="3">
    <source>
        <dbReference type="ARBA" id="ARBA00022989"/>
    </source>
</evidence>
<evidence type="ECO:0000313" key="6">
    <source>
        <dbReference type="EMBL" id="KJH48419.1"/>
    </source>
</evidence>
<evidence type="ECO:0000256" key="1">
    <source>
        <dbReference type="ARBA" id="ARBA00004141"/>
    </source>
</evidence>
<dbReference type="GO" id="GO:0016020">
    <property type="term" value="C:membrane"/>
    <property type="evidence" value="ECO:0007669"/>
    <property type="project" value="UniProtKB-SubCell"/>
</dbReference>
<dbReference type="GO" id="GO:0005794">
    <property type="term" value="C:Golgi apparatus"/>
    <property type="evidence" value="ECO:0007669"/>
    <property type="project" value="TreeGrafter"/>
</dbReference>
<feature type="region of interest" description="Disordered" evidence="5">
    <location>
        <begin position="106"/>
        <end position="126"/>
    </location>
</feature>
<keyword evidence="7" id="KW-1185">Reference proteome</keyword>
<evidence type="ECO:0000256" key="2">
    <source>
        <dbReference type="ARBA" id="ARBA00022692"/>
    </source>
</evidence>
<dbReference type="PANTHER" id="PTHR13377:SF3">
    <property type="entry name" value="TRANSMEMBRANE PROTEIN 115"/>
    <property type="match status" value="1"/>
</dbReference>
<reference evidence="6 7" key="1">
    <citation type="submission" date="2013-11" db="EMBL/GenBank/DDBJ databases">
        <title>Draft genome of the bovine lungworm Dictyocaulus viviparus.</title>
        <authorList>
            <person name="Mitreva M."/>
        </authorList>
    </citation>
    <scope>NUCLEOTIDE SEQUENCE [LARGE SCALE GENOMIC DNA]</scope>
    <source>
        <strain evidence="6 7">HannoverDv2000</strain>
    </source>
</reference>
<dbReference type="EMBL" id="KN716268">
    <property type="protein sequence ID" value="KJH48419.1"/>
    <property type="molecule type" value="Genomic_DNA"/>
</dbReference>
<dbReference type="STRING" id="29172.A0A0D8XXD0"/>
<comment type="subcellular location">
    <subcellularLocation>
        <location evidence="1">Membrane</location>
        <topology evidence="1">Multi-pass membrane protein</topology>
    </subcellularLocation>
</comment>
<gene>
    <name evidence="6" type="ORF">DICVIV_05464</name>
</gene>
<reference evidence="7" key="2">
    <citation type="journal article" date="2016" name="Sci. Rep.">
        <title>Dictyocaulus viviparus genome, variome and transcriptome elucidate lungworm biology and support future intervention.</title>
        <authorList>
            <person name="McNulty S.N."/>
            <person name="Strube C."/>
            <person name="Rosa B.A."/>
            <person name="Martin J.C."/>
            <person name="Tyagi R."/>
            <person name="Choi Y.J."/>
            <person name="Wang Q."/>
            <person name="Hallsworth Pepin K."/>
            <person name="Zhang X."/>
            <person name="Ozersky P."/>
            <person name="Wilson R.K."/>
            <person name="Sternberg P.W."/>
            <person name="Gasser R.B."/>
            <person name="Mitreva M."/>
        </authorList>
    </citation>
    <scope>NUCLEOTIDE SEQUENCE [LARGE SCALE GENOMIC DNA]</scope>
    <source>
        <strain evidence="7">HannoverDv2000</strain>
    </source>
</reference>
<protein>
    <submittedName>
        <fullName evidence="6">Uncharacterized protein</fullName>
    </submittedName>
</protein>
<evidence type="ECO:0000313" key="7">
    <source>
        <dbReference type="Proteomes" id="UP000053766"/>
    </source>
</evidence>
<dbReference type="GO" id="GO:0006890">
    <property type="term" value="P:retrograde vesicle-mediated transport, Golgi to endoplasmic reticulum"/>
    <property type="evidence" value="ECO:0007669"/>
    <property type="project" value="InterPro"/>
</dbReference>
<dbReference type="Proteomes" id="UP000053766">
    <property type="component" value="Unassembled WGS sequence"/>
</dbReference>
<evidence type="ECO:0000256" key="4">
    <source>
        <dbReference type="ARBA" id="ARBA00023136"/>
    </source>
</evidence>
<dbReference type="AlphaFoldDB" id="A0A0D8XXD0"/>
<keyword evidence="3" id="KW-1133">Transmembrane helix</keyword>
<keyword evidence="2" id="KW-0812">Transmembrane</keyword>
<evidence type="ECO:0000256" key="5">
    <source>
        <dbReference type="SAM" id="MobiDB-lite"/>
    </source>
</evidence>
<proteinExistence type="predicted"/>
<accession>A0A0D8XXD0</accession>
<dbReference type="PANTHER" id="PTHR13377">
    <property type="entry name" value="PLACENTAL PROTEIN 6"/>
    <property type="match status" value="1"/>
</dbReference>
<dbReference type="OrthoDB" id="73612at2759"/>